<evidence type="ECO:0000313" key="3">
    <source>
        <dbReference type="EMBL" id="QCR02899.1"/>
    </source>
</evidence>
<dbReference type="GO" id="GO:0003700">
    <property type="term" value="F:DNA-binding transcription factor activity"/>
    <property type="evidence" value="ECO:0007669"/>
    <property type="project" value="InterPro"/>
</dbReference>
<dbReference type="GO" id="GO:0097351">
    <property type="term" value="F:toxin sequestering activity"/>
    <property type="evidence" value="ECO:0007669"/>
    <property type="project" value="InterPro"/>
</dbReference>
<name>A0A2U1UNL4_9GAMM</name>
<sequence length="117" mass="12768">MAALTELKPVDICESKITERGQTTIPATILRTLNLKKGVDRIQYRVLPNGDVLIPRKNDDESDPVIGRFLEFLARDIAANPATSLQPLSAELVDRIGGLVAGVEWGDLDSPLSDDED</sequence>
<proteinExistence type="predicted"/>
<dbReference type="GO" id="GO:0003677">
    <property type="term" value="F:DNA binding"/>
    <property type="evidence" value="ECO:0007669"/>
    <property type="project" value="InterPro"/>
</dbReference>
<dbReference type="Gene3D" id="2.10.260.10">
    <property type="match status" value="1"/>
</dbReference>
<dbReference type="RefSeq" id="WP_009110955.1">
    <property type="nucleotide sequence ID" value="NZ_CP034036.1"/>
</dbReference>
<dbReference type="Pfam" id="PF15937">
    <property type="entry name" value="PrlF_antitoxin"/>
    <property type="match status" value="1"/>
</dbReference>
<dbReference type="EMBL" id="QDKK01000026">
    <property type="protein sequence ID" value="PWC23268.1"/>
    <property type="molecule type" value="Genomic_DNA"/>
</dbReference>
<evidence type="ECO:0000259" key="1">
    <source>
        <dbReference type="SMART" id="SM00966"/>
    </source>
</evidence>
<keyword evidence="5" id="KW-1185">Reference proteome</keyword>
<dbReference type="GO" id="GO:0001558">
    <property type="term" value="P:regulation of cell growth"/>
    <property type="evidence" value="ECO:0007669"/>
    <property type="project" value="InterPro"/>
</dbReference>
<feature type="domain" description="SpoVT-AbrB" evidence="1">
    <location>
        <begin position="15"/>
        <end position="62"/>
    </location>
</feature>
<evidence type="ECO:0000313" key="5">
    <source>
        <dbReference type="Proteomes" id="UP000303847"/>
    </source>
</evidence>
<dbReference type="InterPro" id="IPR031848">
    <property type="entry name" value="PrlF_antitoxin"/>
</dbReference>
<dbReference type="SUPFAM" id="SSF89447">
    <property type="entry name" value="AbrB/MazE/MraZ-like"/>
    <property type="match status" value="1"/>
</dbReference>
<dbReference type="Proteomes" id="UP000303847">
    <property type="component" value="Chromosome"/>
</dbReference>
<gene>
    <name evidence="2" type="ORF">DDT54_15625</name>
    <name evidence="3" type="ORF">EH206_00895</name>
</gene>
<accession>A0A2U1UNL4</accession>
<evidence type="ECO:0000313" key="2">
    <source>
        <dbReference type="EMBL" id="PWC23268.1"/>
    </source>
</evidence>
<dbReference type="EMBL" id="CP034036">
    <property type="protein sequence ID" value="QCR02899.1"/>
    <property type="molecule type" value="Genomic_DNA"/>
</dbReference>
<evidence type="ECO:0000313" key="4">
    <source>
        <dbReference type="Proteomes" id="UP000295985"/>
    </source>
</evidence>
<dbReference type="Proteomes" id="UP000295985">
    <property type="component" value="Unassembled WGS sequence"/>
</dbReference>
<dbReference type="InterPro" id="IPR007159">
    <property type="entry name" value="SpoVT-AbrB_dom"/>
</dbReference>
<reference evidence="2 4" key="1">
    <citation type="submission" date="2018-04" db="EMBL/GenBank/DDBJ databases">
        <title>Brenneria corticis sp.nov.</title>
        <authorList>
            <person name="Li Y."/>
        </authorList>
    </citation>
    <scope>NUCLEOTIDE SEQUENCE [LARGE SCALE GENOMIC DNA]</scope>
    <source>
        <strain evidence="2 4">LMG 2694</strain>
    </source>
</reference>
<organism evidence="2 4">
    <name type="scientific">Brenneria nigrifluens DSM 30175 = ATCC 13028</name>
    <dbReference type="NCBI Taxonomy" id="1121120"/>
    <lineage>
        <taxon>Bacteria</taxon>
        <taxon>Pseudomonadati</taxon>
        <taxon>Pseudomonadota</taxon>
        <taxon>Gammaproteobacteria</taxon>
        <taxon>Enterobacterales</taxon>
        <taxon>Pectobacteriaceae</taxon>
        <taxon>Brenneria</taxon>
    </lineage>
</organism>
<reference evidence="3 5" key="2">
    <citation type="submission" date="2018-11" db="EMBL/GenBank/DDBJ databases">
        <title>Genome sequences of Brenneria nigrifluens and Brenneria rubrifaciens.</title>
        <authorList>
            <person name="Poret-Peterson A.T."/>
            <person name="McClean A.E."/>
            <person name="Kluepfel D.A."/>
        </authorList>
    </citation>
    <scope>NUCLEOTIDE SEQUENCE [LARGE SCALE GENOMIC DNA]</scope>
    <source>
        <strain evidence="3 5">ATCC 13028</strain>
    </source>
</reference>
<dbReference type="AlphaFoldDB" id="A0A2U1UNL4"/>
<protein>
    <submittedName>
        <fullName evidence="2">AbrB family transcriptional regulator</fullName>
    </submittedName>
</protein>
<dbReference type="SMART" id="SM00966">
    <property type="entry name" value="SpoVT_AbrB"/>
    <property type="match status" value="1"/>
</dbReference>
<dbReference type="OrthoDB" id="426345at2"/>
<dbReference type="InterPro" id="IPR037914">
    <property type="entry name" value="SpoVT-AbrB_sf"/>
</dbReference>